<name>A0ABD1EYD3_HYPHA</name>
<keyword evidence="2" id="KW-1185">Reference proteome</keyword>
<gene>
    <name evidence="1" type="ORF">ABEB36_005204</name>
</gene>
<reference evidence="1 2" key="1">
    <citation type="submission" date="2024-05" db="EMBL/GenBank/DDBJ databases">
        <title>Genetic variation in Jamaican populations of the coffee berry borer (Hypothenemus hampei).</title>
        <authorList>
            <person name="Errbii M."/>
            <person name="Myrie A."/>
        </authorList>
    </citation>
    <scope>NUCLEOTIDE SEQUENCE [LARGE SCALE GENOMIC DNA]</scope>
    <source>
        <strain evidence="1">JA-Hopewell-2020-01-JO</strain>
        <tissue evidence="1">Whole body</tissue>
    </source>
</reference>
<dbReference type="EMBL" id="JBDJPC010000004">
    <property type="protein sequence ID" value="KAL1505699.1"/>
    <property type="molecule type" value="Genomic_DNA"/>
</dbReference>
<feature type="non-terminal residue" evidence="1">
    <location>
        <position position="67"/>
    </location>
</feature>
<proteinExistence type="predicted"/>
<dbReference type="SUPFAM" id="SSF54928">
    <property type="entry name" value="RNA-binding domain, RBD"/>
    <property type="match status" value="1"/>
</dbReference>
<dbReference type="InterPro" id="IPR035979">
    <property type="entry name" value="RBD_domain_sf"/>
</dbReference>
<evidence type="ECO:0000313" key="1">
    <source>
        <dbReference type="EMBL" id="KAL1505699.1"/>
    </source>
</evidence>
<sequence length="67" mass="7304">GASNPKVNLTCSEPISNSSYKNVNLTTNKRPHFVYILIAGCAFLTYFNPESALNCQNALHEKTTLSG</sequence>
<protein>
    <submittedName>
        <fullName evidence="1">Uncharacterized protein</fullName>
    </submittedName>
</protein>
<evidence type="ECO:0000313" key="2">
    <source>
        <dbReference type="Proteomes" id="UP001566132"/>
    </source>
</evidence>
<feature type="non-terminal residue" evidence="1">
    <location>
        <position position="1"/>
    </location>
</feature>
<dbReference type="AlphaFoldDB" id="A0ABD1EYD3"/>
<dbReference type="Proteomes" id="UP001566132">
    <property type="component" value="Unassembled WGS sequence"/>
</dbReference>
<organism evidence="1 2">
    <name type="scientific">Hypothenemus hampei</name>
    <name type="common">Coffee berry borer</name>
    <dbReference type="NCBI Taxonomy" id="57062"/>
    <lineage>
        <taxon>Eukaryota</taxon>
        <taxon>Metazoa</taxon>
        <taxon>Ecdysozoa</taxon>
        <taxon>Arthropoda</taxon>
        <taxon>Hexapoda</taxon>
        <taxon>Insecta</taxon>
        <taxon>Pterygota</taxon>
        <taxon>Neoptera</taxon>
        <taxon>Endopterygota</taxon>
        <taxon>Coleoptera</taxon>
        <taxon>Polyphaga</taxon>
        <taxon>Cucujiformia</taxon>
        <taxon>Curculionidae</taxon>
        <taxon>Scolytinae</taxon>
        <taxon>Hypothenemus</taxon>
    </lineage>
</organism>
<accession>A0ABD1EYD3</accession>
<comment type="caution">
    <text evidence="1">The sequence shown here is derived from an EMBL/GenBank/DDBJ whole genome shotgun (WGS) entry which is preliminary data.</text>
</comment>